<keyword evidence="5 6" id="KW-0234">DNA repair</keyword>
<keyword evidence="2 6" id="KW-0255">Endonuclease</keyword>
<dbReference type="GO" id="GO:0016787">
    <property type="term" value="F:hydrolase activity"/>
    <property type="evidence" value="ECO:0007669"/>
    <property type="project" value="UniProtKB-KW"/>
</dbReference>
<evidence type="ECO:0000313" key="8">
    <source>
        <dbReference type="Proteomes" id="UP001157733"/>
    </source>
</evidence>
<evidence type="ECO:0000256" key="5">
    <source>
        <dbReference type="ARBA" id="ARBA00023204"/>
    </source>
</evidence>
<evidence type="ECO:0000256" key="6">
    <source>
        <dbReference type="PIRNR" id="PIRNR018267"/>
    </source>
</evidence>
<gene>
    <name evidence="7" type="primary">vsr</name>
    <name evidence="7" type="ORF">NSPWAT_2080</name>
</gene>
<dbReference type="CDD" id="cd00221">
    <property type="entry name" value="Vsr"/>
    <property type="match status" value="1"/>
</dbReference>
<dbReference type="Pfam" id="PF03852">
    <property type="entry name" value="Vsr"/>
    <property type="match status" value="1"/>
</dbReference>
<keyword evidence="4 6" id="KW-0378">Hydrolase</keyword>
<protein>
    <recommendedName>
        <fullName evidence="6">Very short patch repair endonuclease</fullName>
        <ecNumber evidence="6">3.1.-.-</ecNumber>
    </recommendedName>
</protein>
<evidence type="ECO:0000256" key="3">
    <source>
        <dbReference type="ARBA" id="ARBA00022763"/>
    </source>
</evidence>
<keyword evidence="3 6" id="KW-0227">DNA damage</keyword>
<comment type="similarity">
    <text evidence="6">Belongs to the vsr family.</text>
</comment>
<organism evidence="7 8">
    <name type="scientific">Nitrospina watsonii</name>
    <dbReference type="NCBI Taxonomy" id="1323948"/>
    <lineage>
        <taxon>Bacteria</taxon>
        <taxon>Pseudomonadati</taxon>
        <taxon>Nitrospinota/Tectimicrobiota group</taxon>
        <taxon>Nitrospinota</taxon>
        <taxon>Nitrospinia</taxon>
        <taxon>Nitrospinales</taxon>
        <taxon>Nitrospinaceae</taxon>
        <taxon>Nitrospina</taxon>
    </lineage>
</organism>
<dbReference type="EC" id="3.1.-.-" evidence="6"/>
<dbReference type="NCBIfam" id="TIGR00632">
    <property type="entry name" value="vsr"/>
    <property type="match status" value="1"/>
</dbReference>
<proteinExistence type="inferred from homology"/>
<keyword evidence="8" id="KW-1185">Reference proteome</keyword>
<evidence type="ECO:0000256" key="2">
    <source>
        <dbReference type="ARBA" id="ARBA00022759"/>
    </source>
</evidence>
<dbReference type="PIRSF" id="PIRSF018267">
    <property type="entry name" value="VSR_endonuc"/>
    <property type="match status" value="1"/>
</dbReference>
<reference evidence="7 8" key="1">
    <citation type="submission" date="2022-09" db="EMBL/GenBank/DDBJ databases">
        <authorList>
            <person name="Kop L."/>
        </authorList>
    </citation>
    <scope>NUCLEOTIDE SEQUENCE [LARGE SCALE GENOMIC DNA]</scope>
    <source>
        <strain evidence="7 8">347</strain>
    </source>
</reference>
<evidence type="ECO:0000256" key="4">
    <source>
        <dbReference type="ARBA" id="ARBA00022801"/>
    </source>
</evidence>
<evidence type="ECO:0000313" key="7">
    <source>
        <dbReference type="EMBL" id="CAI2718936.1"/>
    </source>
</evidence>
<dbReference type="SUPFAM" id="SSF52980">
    <property type="entry name" value="Restriction endonuclease-like"/>
    <property type="match status" value="1"/>
</dbReference>
<comment type="function">
    <text evidence="6">May nick specific sequences that contain T:G mispairs resulting from m5C-deamination.</text>
</comment>
<keyword evidence="1 6" id="KW-0540">Nuclease</keyword>
<dbReference type="GO" id="GO:0004519">
    <property type="term" value="F:endonuclease activity"/>
    <property type="evidence" value="ECO:0007669"/>
    <property type="project" value="UniProtKB-KW"/>
</dbReference>
<dbReference type="EMBL" id="OX336137">
    <property type="protein sequence ID" value="CAI2718936.1"/>
    <property type="molecule type" value="Genomic_DNA"/>
</dbReference>
<dbReference type="InterPro" id="IPR004603">
    <property type="entry name" value="DNA_mismatch_endonuc_vsr"/>
</dbReference>
<sequence>MSMIDTFSAQKRSWIMARVKGRDTKPELLVRSLAHRLGFRFRLYRQDLPGRPDLTFPRHEKIILVNGCFWHGHKCPRGKRKPQQNNSYWKEKIEKNRKRDRQNIGKLVKLGWKVLVVWECECKEQDKLAIKIQTFIAGENEKK</sequence>
<accession>A0ABM9HFD0</accession>
<evidence type="ECO:0000256" key="1">
    <source>
        <dbReference type="ARBA" id="ARBA00022722"/>
    </source>
</evidence>
<dbReference type="InterPro" id="IPR011335">
    <property type="entry name" value="Restrct_endonuc-II-like"/>
</dbReference>
<name>A0ABM9HFD0_9BACT</name>
<dbReference type="Proteomes" id="UP001157733">
    <property type="component" value="Chromosome"/>
</dbReference>
<dbReference type="Gene3D" id="3.40.960.10">
    <property type="entry name" value="VSR Endonuclease"/>
    <property type="match status" value="1"/>
</dbReference>